<dbReference type="SUPFAM" id="SSF54236">
    <property type="entry name" value="Ubiquitin-like"/>
    <property type="match status" value="2"/>
</dbReference>
<dbReference type="EMBL" id="HBGH01015599">
    <property type="protein sequence ID" value="CAD9236604.1"/>
    <property type="molecule type" value="Transcribed_RNA"/>
</dbReference>
<gene>
    <name evidence="3" type="ORF">CCAE0312_LOCUS8700</name>
</gene>
<dbReference type="AlphaFoldDB" id="A0A7S1THJ9"/>
<dbReference type="PROSITE" id="PS50053">
    <property type="entry name" value="UBIQUITIN_2"/>
    <property type="match status" value="1"/>
</dbReference>
<dbReference type="InterPro" id="IPR029071">
    <property type="entry name" value="Ubiquitin-like_domsf"/>
</dbReference>
<reference evidence="3" key="1">
    <citation type="submission" date="2021-01" db="EMBL/GenBank/DDBJ databases">
        <authorList>
            <person name="Corre E."/>
            <person name="Pelletier E."/>
            <person name="Niang G."/>
            <person name="Scheremetjew M."/>
            <person name="Finn R."/>
            <person name="Kale V."/>
            <person name="Holt S."/>
            <person name="Cochrane G."/>
            <person name="Meng A."/>
            <person name="Brown T."/>
            <person name="Cohen L."/>
        </authorList>
    </citation>
    <scope>NUCLEOTIDE SEQUENCE</scope>
    <source>
        <strain evidence="3">SAG 36.94</strain>
    </source>
</reference>
<name>A0A7S1THJ9_9RHOD</name>
<dbReference type="InterPro" id="IPR000626">
    <property type="entry name" value="Ubiquitin-like_dom"/>
</dbReference>
<accession>A0A7S1THJ9</accession>
<feature type="domain" description="Ubiquitin-like" evidence="2">
    <location>
        <begin position="249"/>
        <end position="318"/>
    </location>
</feature>
<evidence type="ECO:0000259" key="2">
    <source>
        <dbReference type="PROSITE" id="PS50053"/>
    </source>
</evidence>
<organism evidence="3">
    <name type="scientific">Compsopogon caeruleus</name>
    <dbReference type="NCBI Taxonomy" id="31354"/>
    <lineage>
        <taxon>Eukaryota</taxon>
        <taxon>Rhodophyta</taxon>
        <taxon>Compsopogonophyceae</taxon>
        <taxon>Compsopogonales</taxon>
        <taxon>Compsopogonaceae</taxon>
        <taxon>Compsopogon</taxon>
    </lineage>
</organism>
<dbReference type="Gene3D" id="3.10.20.90">
    <property type="entry name" value="Phosphatidylinositol 3-kinase Catalytic Subunit, Chain A, domain 1"/>
    <property type="match status" value="2"/>
</dbReference>
<evidence type="ECO:0000256" key="1">
    <source>
        <dbReference type="SAM" id="MobiDB-lite"/>
    </source>
</evidence>
<feature type="region of interest" description="Disordered" evidence="1">
    <location>
        <begin position="63"/>
        <end position="93"/>
    </location>
</feature>
<feature type="compositionally biased region" description="Basic residues" evidence="1">
    <location>
        <begin position="74"/>
        <end position="92"/>
    </location>
</feature>
<evidence type="ECO:0000313" key="3">
    <source>
        <dbReference type="EMBL" id="CAD9236604.1"/>
    </source>
</evidence>
<protein>
    <recommendedName>
        <fullName evidence="2">Ubiquitin-like domain-containing protein</fullName>
    </recommendedName>
</protein>
<proteinExistence type="predicted"/>
<sequence>MSDFFVARVKRPVTRSLLDVEEDEEKGGASEGDGGLIVVSDGEKCGSGGGVIEVSEMEENCTGCRDGGGSAVRRSTRRSRHQRNVGMRRKKARVEPSDAGDWELCQAAELRKAPARKLLSMLEMDDEDEFADMGGFGAHPQTEMETGSVVTALRDTGLTLRVRIDNVISEYKVTKGDMLENLYQLVAERGKVTRSAVRLEWDGLPLNPLQSVTEAEMEEGDLIDGSFIRVAEPKPQPQTPQSGSKSGTIQVHVTVIGSRKKTAYTVRSTDKIRKVVDHVSLTRKVPAWKILPIYQGTNLDPDSPFDDAGIFDGSLMRIRIMEDPIVL</sequence>